<dbReference type="Proteomes" id="UP001627154">
    <property type="component" value="Unassembled WGS sequence"/>
</dbReference>
<organism evidence="1 2">
    <name type="scientific">Trichogramma kaykai</name>
    <dbReference type="NCBI Taxonomy" id="54128"/>
    <lineage>
        <taxon>Eukaryota</taxon>
        <taxon>Metazoa</taxon>
        <taxon>Ecdysozoa</taxon>
        <taxon>Arthropoda</taxon>
        <taxon>Hexapoda</taxon>
        <taxon>Insecta</taxon>
        <taxon>Pterygota</taxon>
        <taxon>Neoptera</taxon>
        <taxon>Endopterygota</taxon>
        <taxon>Hymenoptera</taxon>
        <taxon>Apocrita</taxon>
        <taxon>Proctotrupomorpha</taxon>
        <taxon>Chalcidoidea</taxon>
        <taxon>Trichogrammatidae</taxon>
        <taxon>Trichogramma</taxon>
    </lineage>
</organism>
<accession>A0ABD2VT95</accession>
<evidence type="ECO:0000313" key="2">
    <source>
        <dbReference type="Proteomes" id="UP001627154"/>
    </source>
</evidence>
<comment type="caution">
    <text evidence="1">The sequence shown here is derived from an EMBL/GenBank/DDBJ whole genome shotgun (WGS) entry which is preliminary data.</text>
</comment>
<proteinExistence type="predicted"/>
<reference evidence="1 2" key="1">
    <citation type="journal article" date="2024" name="bioRxiv">
        <title>A reference genome for Trichogramma kaykai: A tiny desert-dwelling parasitoid wasp with competing sex-ratio distorters.</title>
        <authorList>
            <person name="Culotta J."/>
            <person name="Lindsey A.R."/>
        </authorList>
    </citation>
    <scope>NUCLEOTIDE SEQUENCE [LARGE SCALE GENOMIC DNA]</scope>
    <source>
        <strain evidence="1 2">KSX58</strain>
    </source>
</reference>
<dbReference type="AlphaFoldDB" id="A0ABD2VT95"/>
<protein>
    <submittedName>
        <fullName evidence="1">Uncharacterized protein</fullName>
    </submittedName>
</protein>
<name>A0ABD2VT95_9HYME</name>
<dbReference type="EMBL" id="JBJJXI010000181">
    <property type="protein sequence ID" value="KAL3383799.1"/>
    <property type="molecule type" value="Genomic_DNA"/>
</dbReference>
<keyword evidence="2" id="KW-1185">Reference proteome</keyword>
<evidence type="ECO:0000313" key="1">
    <source>
        <dbReference type="EMBL" id="KAL3383799.1"/>
    </source>
</evidence>
<gene>
    <name evidence="1" type="ORF">TKK_020172</name>
</gene>
<sequence>MAELVVERDLDLNEHILILAEMKSHREKPLKSIYTTYGRDGLVSAVAQLQKQHCPRRLQVLPRSSFFQRRVRSRSPAYTDTSLPTSIDLHSPAAVVARAMRAEAARVFCSRSSSSNVSGTDVVVRNDFLITRSVHSAATIRKHILILMLRARNVHDHTYTRAPHPAEPFLCIYL</sequence>